<organism evidence="2">
    <name type="scientific">marine sediment metagenome</name>
    <dbReference type="NCBI Taxonomy" id="412755"/>
    <lineage>
        <taxon>unclassified sequences</taxon>
        <taxon>metagenomes</taxon>
        <taxon>ecological metagenomes</taxon>
    </lineage>
</organism>
<feature type="non-terminal residue" evidence="2">
    <location>
        <position position="282"/>
    </location>
</feature>
<evidence type="ECO:0000313" key="2">
    <source>
        <dbReference type="EMBL" id="GAH48375.1"/>
    </source>
</evidence>
<name>X1GU27_9ZZZZ</name>
<evidence type="ECO:0000259" key="1">
    <source>
        <dbReference type="Pfam" id="PF10592"/>
    </source>
</evidence>
<comment type="caution">
    <text evidence="2">The sequence shown here is derived from an EMBL/GenBank/DDBJ whole genome shotgun (WGS) entry which is preliminary data.</text>
</comment>
<reference evidence="2" key="1">
    <citation type="journal article" date="2014" name="Front. Microbiol.">
        <title>High frequency of phylogenetically diverse reductive dehalogenase-homologous genes in deep subseafloor sedimentary metagenomes.</title>
        <authorList>
            <person name="Kawai M."/>
            <person name="Futagami T."/>
            <person name="Toyoda A."/>
            <person name="Takaki Y."/>
            <person name="Nishi S."/>
            <person name="Hori S."/>
            <person name="Arai W."/>
            <person name="Tsubouchi T."/>
            <person name="Morono Y."/>
            <person name="Uchiyama I."/>
            <person name="Ito T."/>
            <person name="Fujiyama A."/>
            <person name="Inagaki F."/>
            <person name="Takami H."/>
        </authorList>
    </citation>
    <scope>NUCLEOTIDE SEQUENCE</scope>
    <source>
        <strain evidence="2">Expedition CK06-06</strain>
    </source>
</reference>
<gene>
    <name evidence="2" type="ORF">S03H2_35406</name>
</gene>
<accession>X1GU27</accession>
<proteinExistence type="predicted"/>
<feature type="domain" description="Abortive phage infection protein C-terminal" evidence="1">
    <location>
        <begin position="168"/>
        <end position="282"/>
    </location>
</feature>
<dbReference type="AlphaFoldDB" id="X1GU27"/>
<dbReference type="Pfam" id="PF10592">
    <property type="entry name" value="AIPR"/>
    <property type="match status" value="1"/>
</dbReference>
<sequence length="282" mass="33349">FIEEEENIKIIQCKYFNKIEKEVGGNEIALFKGCLDWLRKPDEVKKLDLPRLYNLASIFSERWNEGIEVQLHFFAFGKFSSEATQERIVFNNSDLRERVQMYFHDIDDILKLYRSKLQEQNPLADEKYEFELTRGEYFMKKKKIPSIVATVKGKDLLNLYEKYSESLFERNIRYFRGARKESINAKIIDTVLDGNERKNFWYYNNGVSFVCQDFKVKDDVNPPILEVQGFQVINGCQTTVCLSHAKEREEKWESIPEEVQVIVRFIKAPLEDVDLITLYTNS</sequence>
<protein>
    <recommendedName>
        <fullName evidence="1">Abortive phage infection protein C-terminal domain-containing protein</fullName>
    </recommendedName>
</protein>
<dbReference type="EMBL" id="BARU01021653">
    <property type="protein sequence ID" value="GAH48375.1"/>
    <property type="molecule type" value="Genomic_DNA"/>
</dbReference>
<dbReference type="InterPro" id="IPR018891">
    <property type="entry name" value="AIPR_C"/>
</dbReference>
<feature type="non-terminal residue" evidence="2">
    <location>
        <position position="1"/>
    </location>
</feature>